<accession>A0A645F871</accession>
<name>A0A645F871_9ZZZZ</name>
<sequence>MFLGKALDAAAEADAGQLLLRRVAFGSGGLEAFPQTGKLGVEPSPELFRFGERAFLEFFEAGFQFAVALFQRGRIGVAGAESGEGGAFRFAQGFSRRGFSDDLGQVHWQVSLFSRPGRRRLRPGNRHVRASGLTSRGFRQLFRSRSPGPGL</sequence>
<gene>
    <name evidence="1" type="ORF">SDC9_157393</name>
</gene>
<dbReference type="AlphaFoldDB" id="A0A645F871"/>
<evidence type="ECO:0000313" key="1">
    <source>
        <dbReference type="EMBL" id="MPN10100.1"/>
    </source>
</evidence>
<protein>
    <submittedName>
        <fullName evidence="1">Uncharacterized protein</fullName>
    </submittedName>
</protein>
<dbReference type="EMBL" id="VSSQ01056239">
    <property type="protein sequence ID" value="MPN10100.1"/>
    <property type="molecule type" value="Genomic_DNA"/>
</dbReference>
<reference evidence="1" key="1">
    <citation type="submission" date="2019-08" db="EMBL/GenBank/DDBJ databases">
        <authorList>
            <person name="Kucharzyk K."/>
            <person name="Murdoch R.W."/>
            <person name="Higgins S."/>
            <person name="Loffler F."/>
        </authorList>
    </citation>
    <scope>NUCLEOTIDE SEQUENCE</scope>
</reference>
<proteinExistence type="predicted"/>
<comment type="caution">
    <text evidence="1">The sequence shown here is derived from an EMBL/GenBank/DDBJ whole genome shotgun (WGS) entry which is preliminary data.</text>
</comment>
<organism evidence="1">
    <name type="scientific">bioreactor metagenome</name>
    <dbReference type="NCBI Taxonomy" id="1076179"/>
    <lineage>
        <taxon>unclassified sequences</taxon>
        <taxon>metagenomes</taxon>
        <taxon>ecological metagenomes</taxon>
    </lineage>
</organism>